<dbReference type="AlphaFoldDB" id="A0A350P9L4"/>
<accession>A0A350P9L4</accession>
<evidence type="ECO:0000313" key="2">
    <source>
        <dbReference type="Proteomes" id="UP000263517"/>
    </source>
</evidence>
<evidence type="ECO:0000313" key="1">
    <source>
        <dbReference type="EMBL" id="HAW77981.1"/>
    </source>
</evidence>
<protein>
    <submittedName>
        <fullName evidence="1">Uncharacterized protein</fullName>
    </submittedName>
</protein>
<comment type="caution">
    <text evidence="1">The sequence shown here is derived from an EMBL/GenBank/DDBJ whole genome shotgun (WGS) entry which is preliminary data.</text>
</comment>
<sequence>MSYLANKTRVSSLTVGGVDYTAAFIDWTCSDQSAYKNGCLQTTGSLKLGFYSGGPVIEDYDRDNFKRGVQVILELTEPGGSTYRHPRGLLYVITSSYDIESEELTVQLGCRLTMMSLTEDIDDLIALSPVPLDPAQVSFANCSAAFSSVGKYIYQDNAGALQTGTFFNGDSFQGVASGQWLSVLGLTALSASPLQGSAAIPDKISLSYQVPRDGISEDRKGLIETVETDSYYFLTYPAVVFVRKNSDSTAAKPNGTLGNIGNTFSAGPKAAKASGCGNTPSAPTGATVPSSCNEGYELQDAPITLPALRQERQESYYDGPGAQLSRVYTQVRGPAVEANNQYYADQFTYCRTTWGTKCNPNGSCPLLGMETILLGYTETIYYYGEANELIRTIRDTYLTTLSAAQPANWRSGISGGIPQDFNPNLSTTELYRSSRTDTENFQEGNTKVQKTTTFISNSDKGEGTGGSLDALDGIKTVKIRRSSSNTTLDISPDIVNSATTETKQESTTVTLFTGRFKTPPDETGPYILEEQIPVPLLLPTQAQIDAAVVSYEDYITRFVKGDSFGIQVGEAMRSEVATGWEPGMPFRYFDPKKNKLFALRMDATTWGVSRTESAFVTNGIWIGTSNGTVVLPENILGDSKPDMGGGTTPPSSVVNPAVNSETSVDSGTFSWDVDVFFSTDSNVVIFGNDGVLPPPPSEQTIELYRTFTVFVEGLIVGPGDLLETSTGGSIPVDLNGSLVVDGATVVDADIFS</sequence>
<gene>
    <name evidence="1" type="ORF">DCW74_19875</name>
</gene>
<name>A0A350P9L4_9ALTE</name>
<dbReference type="EMBL" id="DNAN01000693">
    <property type="protein sequence ID" value="HAW77981.1"/>
    <property type="molecule type" value="Genomic_DNA"/>
</dbReference>
<proteinExistence type="predicted"/>
<reference evidence="1 2" key="1">
    <citation type="journal article" date="2018" name="Nat. Biotechnol.">
        <title>A standardized bacterial taxonomy based on genome phylogeny substantially revises the tree of life.</title>
        <authorList>
            <person name="Parks D.H."/>
            <person name="Chuvochina M."/>
            <person name="Waite D.W."/>
            <person name="Rinke C."/>
            <person name="Skarshewski A."/>
            <person name="Chaumeil P.A."/>
            <person name="Hugenholtz P."/>
        </authorList>
    </citation>
    <scope>NUCLEOTIDE SEQUENCE [LARGE SCALE GENOMIC DNA]</scope>
    <source>
        <strain evidence="1">UBA11978</strain>
    </source>
</reference>
<organism evidence="1 2">
    <name type="scientific">Alteromonas australica</name>
    <dbReference type="NCBI Taxonomy" id="589873"/>
    <lineage>
        <taxon>Bacteria</taxon>
        <taxon>Pseudomonadati</taxon>
        <taxon>Pseudomonadota</taxon>
        <taxon>Gammaproteobacteria</taxon>
        <taxon>Alteromonadales</taxon>
        <taxon>Alteromonadaceae</taxon>
        <taxon>Alteromonas/Salinimonas group</taxon>
        <taxon>Alteromonas</taxon>
    </lineage>
</organism>
<dbReference type="Proteomes" id="UP000263517">
    <property type="component" value="Unassembled WGS sequence"/>
</dbReference>